<dbReference type="SUPFAM" id="SSF53448">
    <property type="entry name" value="Nucleotide-diphospho-sugar transferases"/>
    <property type="match status" value="1"/>
</dbReference>
<protein>
    <submittedName>
        <fullName evidence="4">Molybdopterin-guanine dinucleotide biosynthesis protein A</fullName>
    </submittedName>
</protein>
<keyword evidence="2" id="KW-0460">Magnesium</keyword>
<evidence type="ECO:0000256" key="2">
    <source>
        <dbReference type="ARBA" id="ARBA00022842"/>
    </source>
</evidence>
<dbReference type="InterPro" id="IPR029044">
    <property type="entry name" value="Nucleotide-diphossugar_trans"/>
</dbReference>
<gene>
    <name evidence="4" type="ORF">DI526_12710</name>
</gene>
<proteinExistence type="predicted"/>
<name>A0A2W5V1C0_9CAUL</name>
<dbReference type="Gene3D" id="3.90.550.10">
    <property type="entry name" value="Spore Coat Polysaccharide Biosynthesis Protein SpsA, Chain A"/>
    <property type="match status" value="1"/>
</dbReference>
<evidence type="ECO:0000259" key="3">
    <source>
        <dbReference type="Pfam" id="PF12804"/>
    </source>
</evidence>
<reference evidence="4 5" key="1">
    <citation type="submission" date="2017-08" db="EMBL/GenBank/DDBJ databases">
        <title>Infants hospitalized years apart are colonized by the same room-sourced microbial strains.</title>
        <authorList>
            <person name="Brooks B."/>
            <person name="Olm M.R."/>
            <person name="Firek B.A."/>
            <person name="Baker R."/>
            <person name="Thomas B.C."/>
            <person name="Morowitz M.J."/>
            <person name="Banfield J.F."/>
        </authorList>
    </citation>
    <scope>NUCLEOTIDE SEQUENCE [LARGE SCALE GENOMIC DNA]</scope>
    <source>
        <strain evidence="4">S2_003_000_R2_4</strain>
    </source>
</reference>
<comment type="caution">
    <text evidence="4">The sequence shown here is derived from an EMBL/GenBank/DDBJ whole genome shotgun (WGS) entry which is preliminary data.</text>
</comment>
<dbReference type="AlphaFoldDB" id="A0A2W5V1C0"/>
<keyword evidence="1" id="KW-0808">Transferase</keyword>
<dbReference type="InterPro" id="IPR025877">
    <property type="entry name" value="MobA-like_NTP_Trfase"/>
</dbReference>
<dbReference type="PANTHER" id="PTHR19136:SF81">
    <property type="entry name" value="MOLYBDENUM COFACTOR GUANYLYLTRANSFERASE"/>
    <property type="match status" value="1"/>
</dbReference>
<dbReference type="EMBL" id="QFQZ01000038">
    <property type="protein sequence ID" value="PZR33650.1"/>
    <property type="molecule type" value="Genomic_DNA"/>
</dbReference>
<sequence length="186" mass="18940">MHGSKDIFLGAIILAGGGSRRMGTDKARLAWGGRPAIDRVAELAVGAGAARVLVSGGDYGLPFVEDPDPLGGPTGGVLAAAEALRAEGLSAMLVLAVDAPTILPEDLAALLGQAQGAYYEGFPLPFLAPIDRTPWDAPAGLPLRKLVSILGLKALFPTDALALRLRGANTPSEKAALEASNPAPTD</sequence>
<dbReference type="PANTHER" id="PTHR19136">
    <property type="entry name" value="MOLYBDENUM COFACTOR GUANYLYLTRANSFERASE"/>
    <property type="match status" value="1"/>
</dbReference>
<organism evidence="4 5">
    <name type="scientific">Caulobacter segnis</name>
    <dbReference type="NCBI Taxonomy" id="88688"/>
    <lineage>
        <taxon>Bacteria</taxon>
        <taxon>Pseudomonadati</taxon>
        <taxon>Pseudomonadota</taxon>
        <taxon>Alphaproteobacteria</taxon>
        <taxon>Caulobacterales</taxon>
        <taxon>Caulobacteraceae</taxon>
        <taxon>Caulobacter</taxon>
    </lineage>
</organism>
<evidence type="ECO:0000256" key="1">
    <source>
        <dbReference type="ARBA" id="ARBA00022679"/>
    </source>
</evidence>
<dbReference type="GO" id="GO:0016779">
    <property type="term" value="F:nucleotidyltransferase activity"/>
    <property type="evidence" value="ECO:0007669"/>
    <property type="project" value="TreeGrafter"/>
</dbReference>
<dbReference type="Pfam" id="PF12804">
    <property type="entry name" value="NTP_transf_3"/>
    <property type="match status" value="1"/>
</dbReference>
<evidence type="ECO:0000313" key="5">
    <source>
        <dbReference type="Proteomes" id="UP000249393"/>
    </source>
</evidence>
<accession>A0A2W5V1C0</accession>
<dbReference type="RefSeq" id="WP_304278440.1">
    <property type="nucleotide sequence ID" value="NZ_QFQZ01000038.1"/>
</dbReference>
<dbReference type="Proteomes" id="UP000249393">
    <property type="component" value="Unassembled WGS sequence"/>
</dbReference>
<feature type="domain" description="MobA-like NTP transferase" evidence="3">
    <location>
        <begin position="11"/>
        <end position="116"/>
    </location>
</feature>
<evidence type="ECO:0000313" key="4">
    <source>
        <dbReference type="EMBL" id="PZR33650.1"/>
    </source>
</evidence>